<keyword evidence="2" id="KW-0540">Nuclease</keyword>
<dbReference type="InterPro" id="IPR003615">
    <property type="entry name" value="HNH_nuc"/>
</dbReference>
<dbReference type="Gene3D" id="1.10.30.50">
    <property type="match status" value="1"/>
</dbReference>
<reference evidence="2" key="1">
    <citation type="submission" date="2022-06" db="EMBL/GenBank/DDBJ databases">
        <title>New cyanobacteria of genus Symplocastrum in benthos of Lake Baikal.</title>
        <authorList>
            <person name="Sorokovikova E."/>
            <person name="Tikhonova I."/>
            <person name="Krasnopeev A."/>
            <person name="Evseev P."/>
            <person name="Gladkikh A."/>
            <person name="Belykh O."/>
        </authorList>
    </citation>
    <scope>NUCLEOTIDE SEQUENCE</scope>
    <source>
        <strain evidence="2">BBK-W-15</strain>
    </source>
</reference>
<sequence>MSSERITASLKRLVTERAKSYCEYCRISSQYSPGYFTVDHIKPSQSGGETTLDNLALSCHGCNSVKHTKFMAIDPETSTEVTLFNPRQQVWSEHFSWSENFLEIRGITPCGRATVTALKLNRMGLVNLRDLLVKAGLHPPPEV</sequence>
<gene>
    <name evidence="2" type="ORF">NJ959_01860</name>
</gene>
<comment type="caution">
    <text evidence="2">The sequence shown here is derived from an EMBL/GenBank/DDBJ whole genome shotgun (WGS) entry which is preliminary data.</text>
</comment>
<evidence type="ECO:0000313" key="3">
    <source>
        <dbReference type="Proteomes" id="UP001204953"/>
    </source>
</evidence>
<evidence type="ECO:0000313" key="2">
    <source>
        <dbReference type="EMBL" id="MCP2727217.1"/>
    </source>
</evidence>
<dbReference type="GO" id="GO:0004519">
    <property type="term" value="F:endonuclease activity"/>
    <property type="evidence" value="ECO:0007669"/>
    <property type="project" value="UniProtKB-KW"/>
</dbReference>
<dbReference type="Proteomes" id="UP001204953">
    <property type="component" value="Unassembled WGS sequence"/>
</dbReference>
<keyword evidence="3" id="KW-1185">Reference proteome</keyword>
<dbReference type="RefSeq" id="WP_254010033.1">
    <property type="nucleotide sequence ID" value="NZ_JAMZMM010000009.1"/>
</dbReference>
<dbReference type="InterPro" id="IPR002711">
    <property type="entry name" value="HNH"/>
</dbReference>
<keyword evidence="2" id="KW-0255">Endonuclease</keyword>
<protein>
    <submittedName>
        <fullName evidence="2">HNH endonuclease</fullName>
    </submittedName>
</protein>
<dbReference type="GO" id="GO:0008270">
    <property type="term" value="F:zinc ion binding"/>
    <property type="evidence" value="ECO:0007669"/>
    <property type="project" value="InterPro"/>
</dbReference>
<proteinExistence type="predicted"/>
<keyword evidence="2" id="KW-0378">Hydrolase</keyword>
<name>A0AAE3KQD3_9CYAN</name>
<evidence type="ECO:0000259" key="1">
    <source>
        <dbReference type="SMART" id="SM00507"/>
    </source>
</evidence>
<dbReference type="GO" id="GO:0003676">
    <property type="term" value="F:nucleic acid binding"/>
    <property type="evidence" value="ECO:0007669"/>
    <property type="project" value="InterPro"/>
</dbReference>
<dbReference type="EMBL" id="JAMZMM010000009">
    <property type="protein sequence ID" value="MCP2727217.1"/>
    <property type="molecule type" value="Genomic_DNA"/>
</dbReference>
<dbReference type="PANTHER" id="PTHR33877:SF1">
    <property type="entry name" value="TYPE IV METHYL-DIRECTED RESTRICTION ENZYME ECOKMCRA"/>
    <property type="match status" value="1"/>
</dbReference>
<dbReference type="AlphaFoldDB" id="A0AAE3KQD3"/>
<dbReference type="CDD" id="cd00085">
    <property type="entry name" value="HNHc"/>
    <property type="match status" value="1"/>
</dbReference>
<organism evidence="2 3">
    <name type="scientific">Limnofasciculus baicalensis BBK-W-15</name>
    <dbReference type="NCBI Taxonomy" id="2699891"/>
    <lineage>
        <taxon>Bacteria</taxon>
        <taxon>Bacillati</taxon>
        <taxon>Cyanobacteriota</taxon>
        <taxon>Cyanophyceae</taxon>
        <taxon>Coleofasciculales</taxon>
        <taxon>Coleofasciculaceae</taxon>
        <taxon>Limnofasciculus</taxon>
        <taxon>Limnofasciculus baicalensis</taxon>
    </lineage>
</organism>
<dbReference type="Pfam" id="PF01844">
    <property type="entry name" value="HNH"/>
    <property type="match status" value="1"/>
</dbReference>
<dbReference type="SMART" id="SM00507">
    <property type="entry name" value="HNHc"/>
    <property type="match status" value="1"/>
</dbReference>
<dbReference type="PANTHER" id="PTHR33877">
    <property type="entry name" value="SLL1193 PROTEIN"/>
    <property type="match status" value="1"/>
</dbReference>
<accession>A0AAE3KQD3</accession>
<feature type="domain" description="HNH nuclease" evidence="1">
    <location>
        <begin position="9"/>
        <end position="64"/>
    </location>
</feature>
<dbReference type="InterPro" id="IPR052892">
    <property type="entry name" value="NA-targeting_endonuclease"/>
</dbReference>